<evidence type="ECO:0000313" key="2">
    <source>
        <dbReference type="Proteomes" id="UP000316781"/>
    </source>
</evidence>
<accession>A0A549T4B1</accession>
<dbReference type="Proteomes" id="UP000316781">
    <property type="component" value="Unassembled WGS sequence"/>
</dbReference>
<organism evidence="1 2">
    <name type="scientific">Methylosinus sporium</name>
    <dbReference type="NCBI Taxonomy" id="428"/>
    <lineage>
        <taxon>Bacteria</taxon>
        <taxon>Pseudomonadati</taxon>
        <taxon>Pseudomonadota</taxon>
        <taxon>Alphaproteobacteria</taxon>
        <taxon>Hyphomicrobiales</taxon>
        <taxon>Methylocystaceae</taxon>
        <taxon>Methylosinus</taxon>
    </lineage>
</organism>
<gene>
    <name evidence="1" type="ORF">FM996_03945</name>
</gene>
<name>A0A549T4B1_METSR</name>
<dbReference type="EMBL" id="VJMF01000017">
    <property type="protein sequence ID" value="TRL36717.1"/>
    <property type="molecule type" value="Genomic_DNA"/>
</dbReference>
<proteinExistence type="predicted"/>
<sequence>MIDVQGFGPGARVSKMVGSCGRIVSRVRPEDVAPRVDEAKKVGFPDIEQPSKYTNIFARKFDELPIKKEIVGTCILVMLTLLCFVPPGHTESYIHHKKNTSATTACPAREAHAFFEAFVHDATLQKAFTRFPLKYQYGVLGTARTTYIYNMESLPFYETLHGRLVEYPGAAGAAETVSIDWWEIKRTYFRVAVTDDNIYYINYNFELKDGCWQLFSIENTKDERSK</sequence>
<comment type="caution">
    <text evidence="1">The sequence shown here is derived from an EMBL/GenBank/DDBJ whole genome shotgun (WGS) entry which is preliminary data.</text>
</comment>
<evidence type="ECO:0000313" key="1">
    <source>
        <dbReference type="EMBL" id="TRL36717.1"/>
    </source>
</evidence>
<reference evidence="1 2" key="1">
    <citation type="submission" date="2019-07" db="EMBL/GenBank/DDBJ databases">
        <title>Ln-dependent methylotrophs.</title>
        <authorList>
            <person name="Tani A."/>
        </authorList>
    </citation>
    <scope>NUCLEOTIDE SEQUENCE [LARGE SCALE GENOMIC DNA]</scope>
    <source>
        <strain evidence="1 2">SM89A</strain>
    </source>
</reference>
<dbReference type="RefSeq" id="WP_142861932.1">
    <property type="nucleotide sequence ID" value="NZ_VJMF01000017.1"/>
</dbReference>
<protein>
    <submittedName>
        <fullName evidence="1">Uncharacterized protein</fullName>
    </submittedName>
</protein>
<dbReference type="AlphaFoldDB" id="A0A549T4B1"/>